<feature type="compositionally biased region" description="Polar residues" evidence="1">
    <location>
        <begin position="12"/>
        <end position="34"/>
    </location>
</feature>
<feature type="non-terminal residue" evidence="2">
    <location>
        <position position="1"/>
    </location>
</feature>
<dbReference type="AlphaFoldDB" id="A0A0B6YY93"/>
<feature type="compositionally biased region" description="Polar residues" evidence="1">
    <location>
        <begin position="83"/>
        <end position="101"/>
    </location>
</feature>
<feature type="region of interest" description="Disordered" evidence="1">
    <location>
        <begin position="83"/>
        <end position="110"/>
    </location>
</feature>
<feature type="region of interest" description="Disordered" evidence="1">
    <location>
        <begin position="1"/>
        <end position="34"/>
    </location>
</feature>
<name>A0A0B6YY93_9EUPU</name>
<accession>A0A0B6YY93</accession>
<gene>
    <name evidence="2" type="primary">ORF41240</name>
</gene>
<sequence>QNHLGNFELPSSALSQSRPAVHNYSSSSHGSVLSQENMRLQRATTLGTQQLQTEHQSGHLPIGSQQLGNPNVGAIRKSAIPISQGQANTSPTFQNTLNNSGENKDKNPPLDPKLFMKKEEAIPVRGILNYNNNNNIKNTVVPSLHLSSTASSSVSQQSNLPASSFGRPIFSSAQPHVSASKNVGENGTVRLSQQIIVPRQQPPLVSAYFPSHSQ</sequence>
<evidence type="ECO:0000256" key="1">
    <source>
        <dbReference type="SAM" id="MobiDB-lite"/>
    </source>
</evidence>
<organism evidence="2">
    <name type="scientific">Arion vulgaris</name>
    <dbReference type="NCBI Taxonomy" id="1028688"/>
    <lineage>
        <taxon>Eukaryota</taxon>
        <taxon>Metazoa</taxon>
        <taxon>Spiralia</taxon>
        <taxon>Lophotrochozoa</taxon>
        <taxon>Mollusca</taxon>
        <taxon>Gastropoda</taxon>
        <taxon>Heterobranchia</taxon>
        <taxon>Euthyneura</taxon>
        <taxon>Panpulmonata</taxon>
        <taxon>Eupulmonata</taxon>
        <taxon>Stylommatophora</taxon>
        <taxon>Helicina</taxon>
        <taxon>Arionoidea</taxon>
        <taxon>Arionidae</taxon>
        <taxon>Arion</taxon>
    </lineage>
</organism>
<protein>
    <submittedName>
        <fullName evidence="2">Uncharacterized protein</fullName>
    </submittedName>
</protein>
<evidence type="ECO:0000313" key="2">
    <source>
        <dbReference type="EMBL" id="CEK61082.1"/>
    </source>
</evidence>
<dbReference type="EMBL" id="HACG01014217">
    <property type="protein sequence ID" value="CEK61082.1"/>
    <property type="molecule type" value="Transcribed_RNA"/>
</dbReference>
<proteinExistence type="predicted"/>
<reference evidence="2" key="1">
    <citation type="submission" date="2014-12" db="EMBL/GenBank/DDBJ databases">
        <title>Insight into the proteome of Arion vulgaris.</title>
        <authorList>
            <person name="Aradska J."/>
            <person name="Bulat T."/>
            <person name="Smidak R."/>
            <person name="Sarate P."/>
            <person name="Gangsoo J."/>
            <person name="Sialana F."/>
            <person name="Bilban M."/>
            <person name="Lubec G."/>
        </authorList>
    </citation>
    <scope>NUCLEOTIDE SEQUENCE</scope>
    <source>
        <tissue evidence="2">Skin</tissue>
    </source>
</reference>